<proteinExistence type="predicted"/>
<dbReference type="STRING" id="1777144.AWB83_01865"/>
<name>A0A158AHZ7_9BURK</name>
<dbReference type="EMBL" id="FCOB02000007">
    <property type="protein sequence ID" value="SAK57390.1"/>
    <property type="molecule type" value="Genomic_DNA"/>
</dbReference>
<dbReference type="InterPro" id="IPR018060">
    <property type="entry name" value="HTH_AraC"/>
</dbReference>
<evidence type="ECO:0000313" key="6">
    <source>
        <dbReference type="EMBL" id="SAK57390.1"/>
    </source>
</evidence>
<dbReference type="Gene3D" id="1.10.10.60">
    <property type="entry name" value="Homeodomain-like"/>
    <property type="match status" value="1"/>
</dbReference>
<dbReference type="InterPro" id="IPR018062">
    <property type="entry name" value="HTH_AraC-typ_CS"/>
</dbReference>
<keyword evidence="3" id="KW-0804">Transcription</keyword>
<dbReference type="GO" id="GO:0003700">
    <property type="term" value="F:DNA-binding transcription factor activity"/>
    <property type="evidence" value="ECO:0007669"/>
    <property type="project" value="InterPro"/>
</dbReference>
<dbReference type="InterPro" id="IPR003313">
    <property type="entry name" value="AraC-bd"/>
</dbReference>
<dbReference type="SUPFAM" id="SSF51182">
    <property type="entry name" value="RmlC-like cupins"/>
    <property type="match status" value="1"/>
</dbReference>
<dbReference type="SMART" id="SM00342">
    <property type="entry name" value="HTH_ARAC"/>
    <property type="match status" value="1"/>
</dbReference>
<dbReference type="PANTHER" id="PTHR43280">
    <property type="entry name" value="ARAC-FAMILY TRANSCRIPTIONAL REGULATOR"/>
    <property type="match status" value="1"/>
</dbReference>
<dbReference type="SUPFAM" id="SSF46689">
    <property type="entry name" value="Homeodomain-like"/>
    <property type="match status" value="2"/>
</dbReference>
<dbReference type="Gene3D" id="2.60.120.10">
    <property type="entry name" value="Jelly Rolls"/>
    <property type="match status" value="1"/>
</dbReference>
<keyword evidence="7" id="KW-1185">Reference proteome</keyword>
<dbReference type="AlphaFoldDB" id="A0A158AHZ7"/>
<dbReference type="Proteomes" id="UP000054978">
    <property type="component" value="Unassembled WGS sequence"/>
</dbReference>
<dbReference type="Pfam" id="PF02311">
    <property type="entry name" value="AraC_binding"/>
    <property type="match status" value="1"/>
</dbReference>
<dbReference type="PANTHER" id="PTHR43280:SF27">
    <property type="entry name" value="TRANSCRIPTIONAL REGULATOR MTLR"/>
    <property type="match status" value="1"/>
</dbReference>
<dbReference type="CDD" id="cd06976">
    <property type="entry name" value="cupin_MtlR-like_N"/>
    <property type="match status" value="1"/>
</dbReference>
<reference evidence="6" key="1">
    <citation type="submission" date="2016-01" db="EMBL/GenBank/DDBJ databases">
        <authorList>
            <person name="Peeters C."/>
        </authorList>
    </citation>
    <scope>NUCLEOTIDE SEQUENCE [LARGE SCALE GENOMIC DNA]</scope>
    <source>
        <strain evidence="6">LMG 29326</strain>
    </source>
</reference>
<evidence type="ECO:0000313" key="7">
    <source>
        <dbReference type="Proteomes" id="UP000054978"/>
    </source>
</evidence>
<dbReference type="PROSITE" id="PS00041">
    <property type="entry name" value="HTH_ARAC_FAMILY_1"/>
    <property type="match status" value="1"/>
</dbReference>
<evidence type="ECO:0000256" key="1">
    <source>
        <dbReference type="ARBA" id="ARBA00023015"/>
    </source>
</evidence>
<feature type="compositionally biased region" description="Basic and acidic residues" evidence="4">
    <location>
        <begin position="310"/>
        <end position="325"/>
    </location>
</feature>
<dbReference type="InterPro" id="IPR009057">
    <property type="entry name" value="Homeodomain-like_sf"/>
</dbReference>
<comment type="caution">
    <text evidence="6">The sequence shown here is derived from an EMBL/GenBank/DDBJ whole genome shotgun (WGS) entry which is preliminary data.</text>
</comment>
<sequence>MFSSAYSLDASALSLRYNRDNLFALSVMKPAYEHVTMDAGCSIRVFHRKLPRIPFEWHHHPEYELTLTMNSRGKRYIGDSIVDYEGNDLVLVPPDLPHTWASNKSIDSTAPQVAIVIWFSGDWARRLADCCPEYEPLRRLLRRGASGLAFTQEAGATVSQRLAALLSQSPRERLGAVLDVLCELAETDAAPLASPSAFNKEHAGRPSGHEPERINRVLGVIDARFAERLTLRELAEAATLSERTLNRYFVQHLGESVGKYLNRVRIGHACRMLADTSWPVSVIASQSGFPNVANFNRQFRAVKDTTPAAYRREFAGRNREPHDPSSLESRSPSLEKRR</sequence>
<evidence type="ECO:0000259" key="5">
    <source>
        <dbReference type="PROSITE" id="PS01124"/>
    </source>
</evidence>
<evidence type="ECO:0000256" key="4">
    <source>
        <dbReference type="SAM" id="MobiDB-lite"/>
    </source>
</evidence>
<evidence type="ECO:0000256" key="2">
    <source>
        <dbReference type="ARBA" id="ARBA00023125"/>
    </source>
</evidence>
<dbReference type="GO" id="GO:0043565">
    <property type="term" value="F:sequence-specific DNA binding"/>
    <property type="evidence" value="ECO:0007669"/>
    <property type="project" value="InterPro"/>
</dbReference>
<gene>
    <name evidence="6" type="ORF">AWB83_01865</name>
</gene>
<organism evidence="6 7">
    <name type="scientific">Caballeronia ptereochthonis</name>
    <dbReference type="NCBI Taxonomy" id="1777144"/>
    <lineage>
        <taxon>Bacteria</taxon>
        <taxon>Pseudomonadati</taxon>
        <taxon>Pseudomonadota</taxon>
        <taxon>Betaproteobacteria</taxon>
        <taxon>Burkholderiales</taxon>
        <taxon>Burkholderiaceae</taxon>
        <taxon>Caballeronia</taxon>
    </lineage>
</organism>
<dbReference type="PROSITE" id="PS01124">
    <property type="entry name" value="HTH_ARAC_FAMILY_2"/>
    <property type="match status" value="1"/>
</dbReference>
<dbReference type="InterPro" id="IPR014710">
    <property type="entry name" value="RmlC-like_jellyroll"/>
</dbReference>
<dbReference type="Pfam" id="PF12833">
    <property type="entry name" value="HTH_18"/>
    <property type="match status" value="1"/>
</dbReference>
<feature type="domain" description="HTH araC/xylS-type" evidence="5">
    <location>
        <begin position="215"/>
        <end position="313"/>
    </location>
</feature>
<accession>A0A158AHZ7</accession>
<protein>
    <submittedName>
        <fullName evidence="6">AraC family transcriptional regulator</fullName>
    </submittedName>
</protein>
<evidence type="ECO:0000256" key="3">
    <source>
        <dbReference type="ARBA" id="ARBA00023163"/>
    </source>
</evidence>
<dbReference type="InterPro" id="IPR011051">
    <property type="entry name" value="RmlC_Cupin_sf"/>
</dbReference>
<keyword evidence="2" id="KW-0238">DNA-binding</keyword>
<feature type="region of interest" description="Disordered" evidence="4">
    <location>
        <begin position="310"/>
        <end position="338"/>
    </location>
</feature>
<keyword evidence="1" id="KW-0805">Transcription regulation</keyword>